<evidence type="ECO:0000256" key="1">
    <source>
        <dbReference type="SAM" id="SignalP"/>
    </source>
</evidence>
<accession>A0A381FDI8</accession>
<protein>
    <submittedName>
        <fullName evidence="3">Uncharacterized protein</fullName>
    </submittedName>
</protein>
<reference evidence="2 4" key="1">
    <citation type="submission" date="2017-01" db="EMBL/GenBank/DDBJ databases">
        <authorList>
            <person name="Varghese N."/>
            <person name="Submissions S."/>
        </authorList>
    </citation>
    <scope>NUCLEOTIDE SEQUENCE [LARGE SCALE GENOMIC DNA]</scope>
    <source>
        <strain evidence="2 4">ATCC 27950</strain>
    </source>
</reference>
<keyword evidence="4" id="KW-1185">Reference proteome</keyword>
<dbReference type="RefSeq" id="WP_123890078.1">
    <property type="nucleotide sequence ID" value="NZ_CP033929.1"/>
</dbReference>
<evidence type="ECO:0000313" key="4">
    <source>
        <dbReference type="Proteomes" id="UP000185725"/>
    </source>
</evidence>
<dbReference type="OrthoDB" id="1114934at2"/>
<gene>
    <name evidence="3" type="ORF">NCTC13560_02607</name>
    <name evidence="2" type="ORF">SAMN05421682_103230</name>
</gene>
<organism evidence="3 5">
    <name type="scientific">Chryseobacterium indoltheticum</name>
    <dbReference type="NCBI Taxonomy" id="254"/>
    <lineage>
        <taxon>Bacteria</taxon>
        <taxon>Pseudomonadati</taxon>
        <taxon>Bacteroidota</taxon>
        <taxon>Flavobacteriia</taxon>
        <taxon>Flavobacteriales</taxon>
        <taxon>Weeksellaceae</taxon>
        <taxon>Chryseobacterium group</taxon>
        <taxon>Chryseobacterium</taxon>
    </lineage>
</organism>
<dbReference type="AlphaFoldDB" id="A0A381FDI8"/>
<evidence type="ECO:0000313" key="5">
    <source>
        <dbReference type="Proteomes" id="UP000255231"/>
    </source>
</evidence>
<dbReference type="EMBL" id="UFVS01000001">
    <property type="protein sequence ID" value="SUX44577.1"/>
    <property type="molecule type" value="Genomic_DNA"/>
</dbReference>
<dbReference type="Proteomes" id="UP000255231">
    <property type="component" value="Unassembled WGS sequence"/>
</dbReference>
<dbReference type="Proteomes" id="UP000185725">
    <property type="component" value="Unassembled WGS sequence"/>
</dbReference>
<reference evidence="3 5" key="2">
    <citation type="submission" date="2018-06" db="EMBL/GenBank/DDBJ databases">
        <authorList>
            <consortium name="Pathogen Informatics"/>
            <person name="Doyle S."/>
        </authorList>
    </citation>
    <scope>NUCLEOTIDE SEQUENCE [LARGE SCALE GENOMIC DNA]</scope>
    <source>
        <strain evidence="3 5">NCTC13560</strain>
    </source>
</reference>
<evidence type="ECO:0000313" key="2">
    <source>
        <dbReference type="EMBL" id="SIQ22641.1"/>
    </source>
</evidence>
<keyword evidence="1" id="KW-0732">Signal</keyword>
<dbReference type="GeneID" id="303674013"/>
<name>A0A381FDI8_9FLAO</name>
<proteinExistence type="predicted"/>
<evidence type="ECO:0000313" key="3">
    <source>
        <dbReference type="EMBL" id="SUX44577.1"/>
    </source>
</evidence>
<sequence length="265" mass="29251">MKKIYLIMFAMMTVSFHAQENIEQTNSVKENSKTFKVKKNNGKLLINLGKVTVEGYNGNEIVFSLEGEVPEVDKRAEGLQSINALGIVDNTGLGINVNEKDGILEVNPLKKISFPEIKILVPENVIVSFQHQSQYGGEVVFRNMQNEIEIAATYNSIKLENITGPAVVKSIYGDVEAVFKQNVKGPLSIISVYGFADVTLPKSVKANLKTTTSYGEIYMSPDLKIDIEKKQGLARQGDELIGKVNGGGTNIEVRSDYSKIYLRAK</sequence>
<dbReference type="EMBL" id="FTMF01000003">
    <property type="protein sequence ID" value="SIQ22641.1"/>
    <property type="molecule type" value="Genomic_DNA"/>
</dbReference>
<feature type="signal peptide" evidence="1">
    <location>
        <begin position="1"/>
        <end position="18"/>
    </location>
</feature>
<feature type="chain" id="PRO_5016615669" evidence="1">
    <location>
        <begin position="19"/>
        <end position="265"/>
    </location>
</feature>